<dbReference type="RefSeq" id="WP_055941236.1">
    <property type="nucleotide sequence ID" value="NZ_JAQDDZ010000003.1"/>
</dbReference>
<dbReference type="EMBL" id="LLKB01000001">
    <property type="protein sequence ID" value="KQC86047.1"/>
    <property type="molecule type" value="Genomic_DNA"/>
</dbReference>
<feature type="domain" description="AAA" evidence="1">
    <location>
        <begin position="4"/>
        <end position="196"/>
    </location>
</feature>
<dbReference type="InterPro" id="IPR027417">
    <property type="entry name" value="P-loop_NTPase"/>
</dbReference>
<organism evidence="2 3">
    <name type="scientific">Butyribacter intestini</name>
    <dbReference type="NCBI Taxonomy" id="1703332"/>
    <lineage>
        <taxon>Bacteria</taxon>
        <taxon>Bacillati</taxon>
        <taxon>Bacillota</taxon>
        <taxon>Clostridia</taxon>
        <taxon>Lachnospirales</taxon>
        <taxon>Lachnospiraceae</taxon>
        <taxon>Butyribacter</taxon>
    </lineage>
</organism>
<evidence type="ECO:0000313" key="3">
    <source>
        <dbReference type="Proteomes" id="UP000050833"/>
    </source>
</evidence>
<dbReference type="SUPFAM" id="SSF52540">
    <property type="entry name" value="P-loop containing nucleoside triphosphate hydrolases"/>
    <property type="match status" value="1"/>
</dbReference>
<dbReference type="InterPro" id="IPR050678">
    <property type="entry name" value="DNA_Partitioning_ATPase"/>
</dbReference>
<dbReference type="AlphaFoldDB" id="A0AAW3JTL6"/>
<dbReference type="PANTHER" id="PTHR13696">
    <property type="entry name" value="P-LOOP CONTAINING NUCLEOSIDE TRIPHOSPHATE HYDROLASE"/>
    <property type="match status" value="1"/>
</dbReference>
<dbReference type="Pfam" id="PF13614">
    <property type="entry name" value="AAA_31"/>
    <property type="match status" value="1"/>
</dbReference>
<name>A0AAW3JTL6_9FIRM</name>
<dbReference type="CDD" id="cd02042">
    <property type="entry name" value="ParAB_family"/>
    <property type="match status" value="1"/>
</dbReference>
<reference evidence="2 3" key="1">
    <citation type="submission" date="2015-10" db="EMBL/GenBank/DDBJ databases">
        <title>Butyribacter intestini gen. nov., sp. nov., a butyric acid-producing bacterium of the family Lachnospiraceae isolated from the human faeces.</title>
        <authorList>
            <person name="Zou Y."/>
            <person name="Xue W."/>
            <person name="Luo G."/>
            <person name="Lv M."/>
        </authorList>
    </citation>
    <scope>NUCLEOTIDE SEQUENCE [LARGE SCALE GENOMIC DNA]</scope>
    <source>
        <strain evidence="2 3">TF01-11</strain>
    </source>
</reference>
<dbReference type="Proteomes" id="UP000050833">
    <property type="component" value="Unassembled WGS sequence"/>
</dbReference>
<evidence type="ECO:0000313" key="2">
    <source>
        <dbReference type="EMBL" id="KQC86047.1"/>
    </source>
</evidence>
<sequence>MGGKVISFINMKGGVGKTTLCIGVGEYLANYCGKKVLFIDLDPQFNTTQSLVNEFDLEDEYLNSYSIGSEAKTVMRLFETQTTLAHKVDLPNPENILIHLNDNMDLLPGTIDLILVESDKDGTKAKKVKKFIEENKLRDVYDYIFMDCPPTISVYTDAALIASDYYLVPIRIDRYSILGIKLLKQVIDRLDDNENIGIKPLGIVYTMVDKESQKMMRLKATFERDAIVEKIGLFDTMTRYVNDLLVGLQGNISSKYKKSREDMELLCTEFLERIEKYENER</sequence>
<dbReference type="Gene3D" id="3.40.50.300">
    <property type="entry name" value="P-loop containing nucleotide triphosphate hydrolases"/>
    <property type="match status" value="1"/>
</dbReference>
<dbReference type="InterPro" id="IPR025669">
    <property type="entry name" value="AAA_dom"/>
</dbReference>
<gene>
    <name evidence="2" type="ORF">APZ18_02310</name>
</gene>
<keyword evidence="3" id="KW-1185">Reference proteome</keyword>
<comment type="caution">
    <text evidence="2">The sequence shown here is derived from an EMBL/GenBank/DDBJ whole genome shotgun (WGS) entry which is preliminary data.</text>
</comment>
<evidence type="ECO:0000259" key="1">
    <source>
        <dbReference type="Pfam" id="PF13614"/>
    </source>
</evidence>
<accession>A0AAW3JTL6</accession>
<proteinExistence type="predicted"/>
<protein>
    <submittedName>
        <fullName evidence="2">Chromosome partitioning protein ParA</fullName>
    </submittedName>
</protein>
<dbReference type="PANTHER" id="PTHR13696:SF99">
    <property type="entry name" value="COBYRINIC ACID AC-DIAMIDE SYNTHASE"/>
    <property type="match status" value="1"/>
</dbReference>